<evidence type="ECO:0000313" key="1">
    <source>
        <dbReference type="EMBL" id="MBX17258.1"/>
    </source>
</evidence>
<dbReference type="EMBL" id="GGEC01036774">
    <property type="protein sequence ID" value="MBX17258.1"/>
    <property type="molecule type" value="Transcribed_RNA"/>
</dbReference>
<dbReference type="AlphaFoldDB" id="A0A2P2LH06"/>
<protein>
    <submittedName>
        <fullName evidence="1">Uncharacterized protein</fullName>
    </submittedName>
</protein>
<accession>A0A2P2LH06</accession>
<organism evidence="1">
    <name type="scientific">Rhizophora mucronata</name>
    <name type="common">Asiatic mangrove</name>
    <dbReference type="NCBI Taxonomy" id="61149"/>
    <lineage>
        <taxon>Eukaryota</taxon>
        <taxon>Viridiplantae</taxon>
        <taxon>Streptophyta</taxon>
        <taxon>Embryophyta</taxon>
        <taxon>Tracheophyta</taxon>
        <taxon>Spermatophyta</taxon>
        <taxon>Magnoliopsida</taxon>
        <taxon>eudicotyledons</taxon>
        <taxon>Gunneridae</taxon>
        <taxon>Pentapetalae</taxon>
        <taxon>rosids</taxon>
        <taxon>fabids</taxon>
        <taxon>Malpighiales</taxon>
        <taxon>Rhizophoraceae</taxon>
        <taxon>Rhizophora</taxon>
    </lineage>
</organism>
<name>A0A2P2LH06_RHIMU</name>
<reference evidence="1" key="1">
    <citation type="submission" date="2018-02" db="EMBL/GenBank/DDBJ databases">
        <title>Rhizophora mucronata_Transcriptome.</title>
        <authorList>
            <person name="Meera S.P."/>
            <person name="Sreeshan A."/>
            <person name="Augustine A."/>
        </authorList>
    </citation>
    <scope>NUCLEOTIDE SEQUENCE</scope>
    <source>
        <tissue evidence="1">Leaf</tissue>
    </source>
</reference>
<sequence length="24" mass="2759">MRWRAESTGLRFSLSAFARDKDAS</sequence>
<proteinExistence type="predicted"/>